<dbReference type="Pfam" id="PF24175">
    <property type="entry name" value="SU10_adaptor"/>
    <property type="match status" value="1"/>
</dbReference>
<accession>A0A0F9EA63</accession>
<gene>
    <name evidence="1" type="ORF">LCGC14_2099870</name>
</gene>
<organism evidence="1">
    <name type="scientific">marine sediment metagenome</name>
    <dbReference type="NCBI Taxonomy" id="412755"/>
    <lineage>
        <taxon>unclassified sequences</taxon>
        <taxon>metagenomes</taxon>
        <taxon>ecological metagenomes</taxon>
    </lineage>
</organism>
<dbReference type="InterPro" id="IPR056209">
    <property type="entry name" value="SU10_adaptor"/>
</dbReference>
<evidence type="ECO:0000313" key="1">
    <source>
        <dbReference type="EMBL" id="KKL70943.1"/>
    </source>
</evidence>
<dbReference type="AlphaFoldDB" id="A0A0F9EA63"/>
<reference evidence="1" key="1">
    <citation type="journal article" date="2015" name="Nature">
        <title>Complex archaea that bridge the gap between prokaryotes and eukaryotes.</title>
        <authorList>
            <person name="Spang A."/>
            <person name="Saw J.H."/>
            <person name="Jorgensen S.L."/>
            <person name="Zaremba-Niedzwiedzka K."/>
            <person name="Martijn J."/>
            <person name="Lind A.E."/>
            <person name="van Eijk R."/>
            <person name="Schleper C."/>
            <person name="Guy L."/>
            <person name="Ettema T.J."/>
        </authorList>
    </citation>
    <scope>NUCLEOTIDE SEQUENCE</scope>
</reference>
<proteinExistence type="predicted"/>
<protein>
    <submittedName>
        <fullName evidence="1">Uncharacterized protein</fullName>
    </submittedName>
</protein>
<comment type="caution">
    <text evidence="1">The sequence shown here is derived from an EMBL/GenBank/DDBJ whole genome shotgun (WGS) entry which is preliminary data.</text>
</comment>
<dbReference type="EMBL" id="LAZR01025741">
    <property type="protein sequence ID" value="KKL70943.1"/>
    <property type="molecule type" value="Genomic_DNA"/>
</dbReference>
<name>A0A0F9EA63_9ZZZZ</name>
<sequence length="229" mass="26258">MAQLTGTLSNFIVRIRRYIGEETAAKSFWSDDLIKQTFNAHYRKRCTELIMAFEGYFTVVATRDTVADQERYAWPTNFERLLKLEIVRADGRTIPLERKERHYYPKSAASNSGDSYMPAYRAIGSGFVLEPAPSAGTAGQIRMEYVSTPIELTADGDELHSDFPSMLDELLVLDTSVALFDVEQAQEEGRMRSLIRQRAEWEITWERFIDNRMISSNSVTPFLTHYTDA</sequence>